<keyword evidence="3" id="KW-1185">Reference proteome</keyword>
<dbReference type="RefSeq" id="WP_184934677.1">
    <property type="nucleotide sequence ID" value="NZ_JACHJV010000001.1"/>
</dbReference>
<reference evidence="2 3" key="1">
    <citation type="submission" date="2020-08" db="EMBL/GenBank/DDBJ databases">
        <title>Sequencing the genomes of 1000 actinobacteria strains.</title>
        <authorList>
            <person name="Klenk H.-P."/>
        </authorList>
    </citation>
    <scope>NUCLEOTIDE SEQUENCE [LARGE SCALE GENOMIC DNA]</scope>
    <source>
        <strain evidence="2 3">DSM 41654</strain>
    </source>
</reference>
<dbReference type="PANTHER" id="PTHR43792">
    <property type="entry name" value="GNAT FAMILY, PUTATIVE (AFU_ORTHOLOGUE AFUA_3G00765)-RELATED-RELATED"/>
    <property type="match status" value="1"/>
</dbReference>
<name>A0A7W7QZ67_KITKI</name>
<protein>
    <submittedName>
        <fullName evidence="2">RimJ/RimL family protein N-acetyltransferase</fullName>
    </submittedName>
</protein>
<dbReference type="AlphaFoldDB" id="A0A7W7QZ67"/>
<dbReference type="Pfam" id="PF13302">
    <property type="entry name" value="Acetyltransf_3"/>
    <property type="match status" value="1"/>
</dbReference>
<organism evidence="2 3">
    <name type="scientific">Kitasatospora kifunensis</name>
    <name type="common">Streptomyces kifunensis</name>
    <dbReference type="NCBI Taxonomy" id="58351"/>
    <lineage>
        <taxon>Bacteria</taxon>
        <taxon>Bacillati</taxon>
        <taxon>Actinomycetota</taxon>
        <taxon>Actinomycetes</taxon>
        <taxon>Kitasatosporales</taxon>
        <taxon>Streptomycetaceae</taxon>
        <taxon>Kitasatospora</taxon>
    </lineage>
</organism>
<dbReference type="InterPro" id="IPR051531">
    <property type="entry name" value="N-acetyltransferase"/>
</dbReference>
<accession>A0A7W7QZ67</accession>
<evidence type="ECO:0000313" key="2">
    <source>
        <dbReference type="EMBL" id="MBB4922518.1"/>
    </source>
</evidence>
<dbReference type="GO" id="GO:0016747">
    <property type="term" value="F:acyltransferase activity, transferring groups other than amino-acyl groups"/>
    <property type="evidence" value="ECO:0007669"/>
    <property type="project" value="InterPro"/>
</dbReference>
<dbReference type="PROSITE" id="PS51186">
    <property type="entry name" value="GNAT"/>
    <property type="match status" value="1"/>
</dbReference>
<feature type="domain" description="N-acetyltransferase" evidence="1">
    <location>
        <begin position="9"/>
        <end position="171"/>
    </location>
</feature>
<dbReference type="PANTHER" id="PTHR43792:SF1">
    <property type="entry name" value="N-ACETYLTRANSFERASE DOMAIN-CONTAINING PROTEIN"/>
    <property type="match status" value="1"/>
</dbReference>
<dbReference type="InterPro" id="IPR000182">
    <property type="entry name" value="GNAT_dom"/>
</dbReference>
<keyword evidence="2" id="KW-0808">Transferase</keyword>
<dbReference type="Gene3D" id="3.40.630.30">
    <property type="match status" value="1"/>
</dbReference>
<dbReference type="Proteomes" id="UP000540506">
    <property type="component" value="Unassembled WGS sequence"/>
</dbReference>
<gene>
    <name evidence="2" type="ORF">FHR34_001511</name>
</gene>
<evidence type="ECO:0000259" key="1">
    <source>
        <dbReference type="PROSITE" id="PS51186"/>
    </source>
</evidence>
<comment type="caution">
    <text evidence="2">The sequence shown here is derived from an EMBL/GenBank/DDBJ whole genome shotgun (WGS) entry which is preliminary data.</text>
</comment>
<dbReference type="SUPFAM" id="SSF55729">
    <property type="entry name" value="Acyl-CoA N-acyltransferases (Nat)"/>
    <property type="match status" value="1"/>
</dbReference>
<dbReference type="InterPro" id="IPR016181">
    <property type="entry name" value="Acyl_CoA_acyltransferase"/>
</dbReference>
<dbReference type="EMBL" id="JACHJV010000001">
    <property type="protein sequence ID" value="MBB4922518.1"/>
    <property type="molecule type" value="Genomic_DNA"/>
</dbReference>
<evidence type="ECO:0000313" key="3">
    <source>
        <dbReference type="Proteomes" id="UP000540506"/>
    </source>
</evidence>
<sequence length="185" mass="20509">MTELLTPRLRLRSWRPDDLAALSELNADPEVMRYIADGSVLSPEQSAEQLARFRRLWDEQGFGLFPVERRDSGEFLGWVGLAVPAFLPEVLPAVEIGWRLKRSAWGHGYATEAARTVLALGFEELGLDRVVSICHVDNHASANVMTKLGLTLDRRTTVPSHGGAVKVLALTGEDYRSAAADRPRF</sequence>
<proteinExistence type="predicted"/>